<dbReference type="EMBL" id="LSRC01000058">
    <property type="protein sequence ID" value="KXI15747.1"/>
    <property type="molecule type" value="Genomic_DNA"/>
</dbReference>
<feature type="transmembrane region" description="Helical" evidence="1">
    <location>
        <begin position="55"/>
        <end position="74"/>
    </location>
</feature>
<dbReference type="Proteomes" id="UP000070505">
    <property type="component" value="Unassembled WGS sequence"/>
</dbReference>
<keyword evidence="1" id="KW-0812">Transmembrane</keyword>
<gene>
    <name evidence="2" type="ORF">HMPREF3230_01286</name>
</gene>
<name>A0A135Z277_GARVA</name>
<sequence length="112" mass="13137">MTSHALFYKKKYKTLEKYKTLARCIIAVMKFAPIINPDARKDTPKPLRVDLRTTFAIGTIIWFITLVVTLPLALLHVISLFFTFVSAMGFFIGIILLIWEHFDRWDYRRLGK</sequence>
<feature type="transmembrane region" description="Helical" evidence="1">
    <location>
        <begin position="80"/>
        <end position="99"/>
    </location>
</feature>
<evidence type="ECO:0008006" key="4">
    <source>
        <dbReference type="Google" id="ProtNLM"/>
    </source>
</evidence>
<evidence type="ECO:0000313" key="3">
    <source>
        <dbReference type="Proteomes" id="UP000070505"/>
    </source>
</evidence>
<reference evidence="2 3" key="1">
    <citation type="submission" date="2016-02" db="EMBL/GenBank/DDBJ databases">
        <authorList>
            <person name="Wen L."/>
            <person name="He K."/>
            <person name="Yang H."/>
        </authorList>
    </citation>
    <scope>NUCLEOTIDE SEQUENCE [LARGE SCALE GENOMIC DNA]</scope>
    <source>
        <strain evidence="2 3">CMW7778B</strain>
    </source>
</reference>
<comment type="caution">
    <text evidence="2">The sequence shown here is derived from an EMBL/GenBank/DDBJ whole genome shotgun (WGS) entry which is preliminary data.</text>
</comment>
<dbReference type="PATRIC" id="fig|2702.101.peg.1270"/>
<proteinExistence type="predicted"/>
<protein>
    <recommendedName>
        <fullName evidence="4">DUF2530 domain-containing protein</fullName>
    </recommendedName>
</protein>
<evidence type="ECO:0000313" key="2">
    <source>
        <dbReference type="EMBL" id="KXI15747.1"/>
    </source>
</evidence>
<keyword evidence="1" id="KW-1133">Transmembrane helix</keyword>
<dbReference type="AlphaFoldDB" id="A0A135Z277"/>
<organism evidence="2 3">
    <name type="scientific">Gardnerella vaginalis</name>
    <dbReference type="NCBI Taxonomy" id="2702"/>
    <lineage>
        <taxon>Bacteria</taxon>
        <taxon>Bacillati</taxon>
        <taxon>Actinomycetota</taxon>
        <taxon>Actinomycetes</taxon>
        <taxon>Bifidobacteriales</taxon>
        <taxon>Bifidobacteriaceae</taxon>
        <taxon>Gardnerella</taxon>
    </lineage>
</organism>
<keyword evidence="1" id="KW-0472">Membrane</keyword>
<accession>A0A135Z277</accession>
<evidence type="ECO:0000256" key="1">
    <source>
        <dbReference type="SAM" id="Phobius"/>
    </source>
</evidence>